<dbReference type="GO" id="GO:0005524">
    <property type="term" value="F:ATP binding"/>
    <property type="evidence" value="ECO:0007669"/>
    <property type="project" value="UniProtKB-KW"/>
</dbReference>
<feature type="domain" description="Restriction endonuclease type I HsdR N-terminal" evidence="1">
    <location>
        <begin position="45"/>
        <end position="125"/>
    </location>
</feature>
<evidence type="ECO:0000259" key="1">
    <source>
        <dbReference type="Pfam" id="PF04313"/>
    </source>
</evidence>
<dbReference type="GO" id="GO:0009035">
    <property type="term" value="F:type I site-specific deoxyribonuclease activity"/>
    <property type="evidence" value="ECO:0007669"/>
    <property type="project" value="UniProtKB-EC"/>
</dbReference>
<dbReference type="InterPro" id="IPR017035">
    <property type="entry name" value="UCP035009_HsdR_All3000-type"/>
</dbReference>
<proteinExistence type="predicted"/>
<accession>A0A6S6UG36</accession>
<sequence length="360" mass="41516">MDFIDRLHGIGARVEPSKEQVHTEEATKNAFIMPFIAALGYDVFNPLEVVPEFTADVGIKKGEKVDYCIMNEGKPAIIIECKHWKEDLDKHGSQLHRYFHVVDARFGILTNGIEYRIYTDLEDSNKMDSKPFLEFYINKLAELTVNEIKRFQKSKFDVEEIVSTASDLKYSKEIKGILRTEFATPSEDFVKLIAKQVYTGRLTANIIEQFTGIIKKSLKEYISETITERLQIAEHISETPSTENSEEIEDIEEVGNNGIVTTEEELQAFRIVQAILVPIVESTRITHRDTKSYFGILLDDNNRKPICRLHLDRTKKLLEVFDENKKGIKYGIETVDDLYNYKEQIVASLDNYIERETITE</sequence>
<protein>
    <submittedName>
        <fullName evidence="2">Prophage Lp2 protein 6</fullName>
    </submittedName>
</protein>
<evidence type="ECO:0000313" key="2">
    <source>
        <dbReference type="EMBL" id="CAA6829521.1"/>
    </source>
</evidence>
<dbReference type="PIRSF" id="PIRSF035009">
    <property type="entry name" value="UCP035009_HSDR_N"/>
    <property type="match status" value="1"/>
</dbReference>
<dbReference type="GO" id="GO:0009307">
    <property type="term" value="P:DNA restriction-modification system"/>
    <property type="evidence" value="ECO:0007669"/>
    <property type="project" value="UniProtKB-KW"/>
</dbReference>
<dbReference type="InterPro" id="IPR007409">
    <property type="entry name" value="Restrct_endonuc_type1_HsdR_N"/>
</dbReference>
<gene>
    <name evidence="2" type="ORF">HELGO_WM24823</name>
</gene>
<organism evidence="2">
    <name type="scientific">uncultured Aureispira sp</name>
    <dbReference type="NCBI Taxonomy" id="1331704"/>
    <lineage>
        <taxon>Bacteria</taxon>
        <taxon>Pseudomonadati</taxon>
        <taxon>Bacteroidota</taxon>
        <taxon>Saprospiria</taxon>
        <taxon>Saprospirales</taxon>
        <taxon>Saprospiraceae</taxon>
        <taxon>Aureispira</taxon>
        <taxon>environmental samples</taxon>
    </lineage>
</organism>
<reference evidence="2" key="1">
    <citation type="submission" date="2020-01" db="EMBL/GenBank/DDBJ databases">
        <authorList>
            <person name="Meier V. D."/>
            <person name="Meier V D."/>
        </authorList>
    </citation>
    <scope>NUCLEOTIDE SEQUENCE</scope>
    <source>
        <strain evidence="2">HLG_WM_MAG_10</strain>
    </source>
</reference>
<dbReference type="EMBL" id="CACVAQ010000498">
    <property type="protein sequence ID" value="CAA6829521.1"/>
    <property type="molecule type" value="Genomic_DNA"/>
</dbReference>
<dbReference type="GO" id="GO:0003677">
    <property type="term" value="F:DNA binding"/>
    <property type="evidence" value="ECO:0007669"/>
    <property type="project" value="UniProtKB-KW"/>
</dbReference>
<dbReference type="Gene3D" id="3.90.1570.30">
    <property type="match status" value="1"/>
</dbReference>
<dbReference type="AlphaFoldDB" id="A0A6S6UG36"/>
<name>A0A6S6UG36_9BACT</name>
<dbReference type="Pfam" id="PF04313">
    <property type="entry name" value="HSDR_N"/>
    <property type="match status" value="1"/>
</dbReference>